<dbReference type="PANTHER" id="PTHR32438">
    <property type="entry name" value="4-ALPHA-GLUCANOTRANSFERASE DPE1, CHLOROPLASTIC/AMYLOPLASTIC"/>
    <property type="match status" value="1"/>
</dbReference>
<evidence type="ECO:0000313" key="11">
    <source>
        <dbReference type="EMBL" id="MFC5864728.1"/>
    </source>
</evidence>
<evidence type="ECO:0000256" key="1">
    <source>
        <dbReference type="ARBA" id="ARBA00000439"/>
    </source>
</evidence>
<evidence type="ECO:0000256" key="5">
    <source>
        <dbReference type="ARBA" id="ARBA00022676"/>
    </source>
</evidence>
<dbReference type="GO" id="GO:0004134">
    <property type="term" value="F:4-alpha-glucanotransferase activity"/>
    <property type="evidence" value="ECO:0007669"/>
    <property type="project" value="UniProtKB-EC"/>
</dbReference>
<evidence type="ECO:0000256" key="6">
    <source>
        <dbReference type="ARBA" id="ARBA00022679"/>
    </source>
</evidence>
<organism evidence="11 12">
    <name type="scientific">Acidicapsa dinghuensis</name>
    <dbReference type="NCBI Taxonomy" id="2218256"/>
    <lineage>
        <taxon>Bacteria</taxon>
        <taxon>Pseudomonadati</taxon>
        <taxon>Acidobacteriota</taxon>
        <taxon>Terriglobia</taxon>
        <taxon>Terriglobales</taxon>
        <taxon>Acidobacteriaceae</taxon>
        <taxon>Acidicapsa</taxon>
    </lineage>
</organism>
<dbReference type="Gene3D" id="3.20.20.80">
    <property type="entry name" value="Glycosidases"/>
    <property type="match status" value="1"/>
</dbReference>
<evidence type="ECO:0000256" key="2">
    <source>
        <dbReference type="ARBA" id="ARBA00005684"/>
    </source>
</evidence>
<comment type="similarity">
    <text evidence="2 10">Belongs to the disproportionating enzyme family.</text>
</comment>
<dbReference type="InterPro" id="IPR003385">
    <property type="entry name" value="Glyco_hydro_77"/>
</dbReference>
<evidence type="ECO:0000256" key="9">
    <source>
        <dbReference type="ARBA" id="ARBA00031501"/>
    </source>
</evidence>
<dbReference type="EC" id="2.4.1.25" evidence="3 10"/>
<comment type="caution">
    <text evidence="11">The sequence shown here is derived from an EMBL/GenBank/DDBJ whole genome shotgun (WGS) entry which is preliminary data.</text>
</comment>
<keyword evidence="6 10" id="KW-0808">Transferase</keyword>
<dbReference type="PANTHER" id="PTHR32438:SF5">
    <property type="entry name" value="4-ALPHA-GLUCANOTRANSFERASE DPE1, CHLOROPLASTIC_AMYLOPLASTIC"/>
    <property type="match status" value="1"/>
</dbReference>
<gene>
    <name evidence="11" type="primary">malQ</name>
    <name evidence="11" type="ORF">ACFPT7_20635</name>
</gene>
<dbReference type="NCBIfam" id="NF011080">
    <property type="entry name" value="PRK14508.1-3"/>
    <property type="match status" value="1"/>
</dbReference>
<proteinExistence type="inferred from homology"/>
<keyword evidence="7 10" id="KW-0119">Carbohydrate metabolism</keyword>
<dbReference type="RefSeq" id="WP_263332657.1">
    <property type="nucleotide sequence ID" value="NZ_JAGSYH010000001.1"/>
</dbReference>
<dbReference type="Pfam" id="PF02446">
    <property type="entry name" value="Glyco_hydro_77"/>
    <property type="match status" value="1"/>
</dbReference>
<keyword evidence="5 10" id="KW-0328">Glycosyltransferase</keyword>
<evidence type="ECO:0000256" key="7">
    <source>
        <dbReference type="ARBA" id="ARBA00023277"/>
    </source>
</evidence>
<dbReference type="InterPro" id="IPR017853">
    <property type="entry name" value="GH"/>
</dbReference>
<dbReference type="Proteomes" id="UP001596091">
    <property type="component" value="Unassembled WGS sequence"/>
</dbReference>
<evidence type="ECO:0000313" key="12">
    <source>
        <dbReference type="Proteomes" id="UP001596091"/>
    </source>
</evidence>
<accession>A0ABW1EMU9</accession>
<protein>
    <recommendedName>
        <fullName evidence="4 10">4-alpha-glucanotransferase</fullName>
        <ecNumber evidence="3 10">2.4.1.25</ecNumber>
    </recommendedName>
    <alternativeName>
        <fullName evidence="8 10">Amylomaltase</fullName>
    </alternativeName>
    <alternativeName>
        <fullName evidence="9 10">Disproportionating enzyme</fullName>
    </alternativeName>
</protein>
<dbReference type="EMBL" id="JBHSPH010000010">
    <property type="protein sequence ID" value="MFC5864728.1"/>
    <property type="molecule type" value="Genomic_DNA"/>
</dbReference>
<comment type="catalytic activity">
    <reaction evidence="1 10">
        <text>Transfers a segment of a (1-&gt;4)-alpha-D-glucan to a new position in an acceptor, which may be glucose or a (1-&gt;4)-alpha-D-glucan.</text>
        <dbReference type="EC" id="2.4.1.25"/>
    </reaction>
</comment>
<name>A0ABW1EMU9_9BACT</name>
<evidence type="ECO:0000256" key="8">
    <source>
        <dbReference type="ARBA" id="ARBA00031423"/>
    </source>
</evidence>
<evidence type="ECO:0000256" key="10">
    <source>
        <dbReference type="RuleBase" id="RU361207"/>
    </source>
</evidence>
<reference evidence="12" key="1">
    <citation type="journal article" date="2019" name="Int. J. Syst. Evol. Microbiol.">
        <title>The Global Catalogue of Microorganisms (GCM) 10K type strain sequencing project: providing services to taxonomists for standard genome sequencing and annotation.</title>
        <authorList>
            <consortium name="The Broad Institute Genomics Platform"/>
            <consortium name="The Broad Institute Genome Sequencing Center for Infectious Disease"/>
            <person name="Wu L."/>
            <person name="Ma J."/>
        </authorList>
    </citation>
    <scope>NUCLEOTIDE SEQUENCE [LARGE SCALE GENOMIC DNA]</scope>
    <source>
        <strain evidence="12">JCM 4087</strain>
    </source>
</reference>
<dbReference type="NCBIfam" id="TIGR00217">
    <property type="entry name" value="malQ"/>
    <property type="match status" value="1"/>
</dbReference>
<dbReference type="SUPFAM" id="SSF51445">
    <property type="entry name" value="(Trans)glycosidases"/>
    <property type="match status" value="1"/>
</dbReference>
<evidence type="ECO:0000256" key="4">
    <source>
        <dbReference type="ARBA" id="ARBA00020295"/>
    </source>
</evidence>
<sequence>MALLLFGPHLFDRADDNGGMQFQRSNGVLMHITSLASNGGIGDLGPEAYSFLEFLAAGKQHIWQVLPLSPTGYGGSPYSASSAFAGNPFLISLEVLAEWGWIDTQRLEGLPGPTAQVDFYEVELKKLPLLYEAAASFLDRGAHEEALQRQWARFEAFCVQEASWLNDYAYFALFRRQFNTGAWTEWPEPLRRRDPQAMAEVASKQGRELALEQVLQFAFEEQWRNLRAAAQKEKIRFMGDVAIFVSMDSADVWANPHLFQLDEDLKPIYIAGVPPDYFSPTGQRWGNPLYRWDVLAETGYDWWIQRMRRASMMYDIIRLDHFRGFEAYWSIPANEETAVNGDWIKAPGAELFERIEQVLRPLPLVAEDLGVITPEVTALRLSRGMPCMRVLQFGFDQGESRDHLPHKYVPGTVCYTGTHDNDTTLGWWRKATDQERANLETYVGPVALSPVWALMRAGATSVAEMSLAPAQDLLMLGSEARMNTPAVPSGNWTWRAPAGCFTPDISRGLADLVMVSERDSDPLGPPPARAVTTILTMTEAERQAAKAAKAAAAVAAVTK</sequence>
<evidence type="ECO:0000256" key="3">
    <source>
        <dbReference type="ARBA" id="ARBA00012560"/>
    </source>
</evidence>
<keyword evidence="12" id="KW-1185">Reference proteome</keyword>